<accession>A0A0P9MWM1</accession>
<evidence type="ECO:0000313" key="1">
    <source>
        <dbReference type="EMBL" id="KPW89127.1"/>
    </source>
</evidence>
<proteinExistence type="predicted"/>
<protein>
    <submittedName>
        <fullName evidence="1">Uncharacterized protein</fullName>
    </submittedName>
</protein>
<comment type="caution">
    <text evidence="1">The sequence shown here is derived from an EMBL/GenBank/DDBJ whole genome shotgun (WGS) entry which is preliminary data.</text>
</comment>
<dbReference type="PATRIC" id="fig|264451.4.peg.3726"/>
<dbReference type="AlphaFoldDB" id="A0A0P9MWM1"/>
<gene>
    <name evidence="1" type="ORF">ALO50_102798</name>
</gene>
<name>A0A0P9MWM1_PSESX</name>
<dbReference type="EMBL" id="LJQA01000658">
    <property type="protein sequence ID" value="KPW89127.1"/>
    <property type="molecule type" value="Genomic_DNA"/>
</dbReference>
<sequence length="44" mass="4768">MTLATDSAVLLQLCEASTVNETARRCQVWGAHRLGTFTLCTLAD</sequence>
<dbReference type="Proteomes" id="UP000050356">
    <property type="component" value="Unassembled WGS sequence"/>
</dbReference>
<evidence type="ECO:0000313" key="2">
    <source>
        <dbReference type="Proteomes" id="UP000050356"/>
    </source>
</evidence>
<organism evidence="1 2">
    <name type="scientific">Pseudomonas syringae pv. cerasicola</name>
    <dbReference type="NCBI Taxonomy" id="264451"/>
    <lineage>
        <taxon>Bacteria</taxon>
        <taxon>Pseudomonadati</taxon>
        <taxon>Pseudomonadota</taxon>
        <taxon>Gammaproteobacteria</taxon>
        <taxon>Pseudomonadales</taxon>
        <taxon>Pseudomonadaceae</taxon>
        <taxon>Pseudomonas</taxon>
        <taxon>Pseudomonas syringae</taxon>
    </lineage>
</organism>
<reference evidence="1 2" key="1">
    <citation type="submission" date="2015-09" db="EMBL/GenBank/DDBJ databases">
        <title>Genome announcement of multiple Pseudomonas syringae strains.</title>
        <authorList>
            <person name="Thakur S."/>
            <person name="Wang P.W."/>
            <person name="Gong Y."/>
            <person name="Weir B.S."/>
            <person name="Guttman D.S."/>
        </authorList>
    </citation>
    <scope>NUCLEOTIDE SEQUENCE [LARGE SCALE GENOMIC DNA]</scope>
    <source>
        <strain evidence="1 2">ICMP17524</strain>
    </source>
</reference>